<dbReference type="InterPro" id="IPR005519">
    <property type="entry name" value="Acid_phosphat_B-like"/>
</dbReference>
<dbReference type="EMBL" id="JADFTS010000007">
    <property type="protein sequence ID" value="KAF9598529.1"/>
    <property type="molecule type" value="Genomic_DNA"/>
</dbReference>
<dbReference type="Pfam" id="PF03767">
    <property type="entry name" value="Acid_phosphat_B"/>
    <property type="match status" value="1"/>
</dbReference>
<dbReference type="Gene3D" id="3.40.50.1000">
    <property type="entry name" value="HAD superfamily/HAD-like"/>
    <property type="match status" value="1"/>
</dbReference>
<dbReference type="OrthoDB" id="1900337at2759"/>
<gene>
    <name evidence="3" type="ORF">IFM89_028061</name>
</gene>
<accession>A0A835HFQ1</accession>
<dbReference type="PANTHER" id="PTHR31284">
    <property type="entry name" value="ACID PHOSPHATASE-LIKE PROTEIN"/>
    <property type="match status" value="1"/>
</dbReference>
<dbReference type="SUPFAM" id="SSF56784">
    <property type="entry name" value="HAD-like"/>
    <property type="match status" value="1"/>
</dbReference>
<keyword evidence="4" id="KW-1185">Reference proteome</keyword>
<dbReference type="InterPro" id="IPR036412">
    <property type="entry name" value="HAD-like_sf"/>
</dbReference>
<dbReference type="PANTHER" id="PTHR31284:SF22">
    <property type="entry name" value="ACID PHOSPHATASE"/>
    <property type="match status" value="1"/>
</dbReference>
<evidence type="ECO:0000313" key="3">
    <source>
        <dbReference type="EMBL" id="KAF9598529.1"/>
    </source>
</evidence>
<feature type="transmembrane region" description="Helical" evidence="2">
    <location>
        <begin position="45"/>
        <end position="70"/>
    </location>
</feature>
<keyword evidence="2" id="KW-0472">Membrane</keyword>
<reference evidence="3 4" key="1">
    <citation type="submission" date="2020-10" db="EMBL/GenBank/DDBJ databases">
        <title>The Coptis chinensis genome and diversification of protoberbering-type alkaloids.</title>
        <authorList>
            <person name="Wang B."/>
            <person name="Shu S."/>
            <person name="Song C."/>
            <person name="Liu Y."/>
        </authorList>
    </citation>
    <scope>NUCLEOTIDE SEQUENCE [LARGE SCALE GENOMIC DNA]</scope>
    <source>
        <strain evidence="3">HL-2020</strain>
        <tissue evidence="3">Leaf</tissue>
    </source>
</reference>
<evidence type="ECO:0000313" key="4">
    <source>
        <dbReference type="Proteomes" id="UP000631114"/>
    </source>
</evidence>
<evidence type="ECO:0008006" key="5">
    <source>
        <dbReference type="Google" id="ProtNLM"/>
    </source>
</evidence>
<keyword evidence="2" id="KW-0812">Transmembrane</keyword>
<keyword evidence="1" id="KW-0732">Signal</keyword>
<organism evidence="3 4">
    <name type="scientific">Coptis chinensis</name>
    <dbReference type="NCBI Taxonomy" id="261450"/>
    <lineage>
        <taxon>Eukaryota</taxon>
        <taxon>Viridiplantae</taxon>
        <taxon>Streptophyta</taxon>
        <taxon>Embryophyta</taxon>
        <taxon>Tracheophyta</taxon>
        <taxon>Spermatophyta</taxon>
        <taxon>Magnoliopsida</taxon>
        <taxon>Ranunculales</taxon>
        <taxon>Ranunculaceae</taxon>
        <taxon>Coptidoideae</taxon>
        <taxon>Coptis</taxon>
    </lineage>
</organism>
<comment type="caution">
    <text evidence="3">The sequence shown here is derived from an EMBL/GenBank/DDBJ whole genome shotgun (WGS) entry which is preliminary data.</text>
</comment>
<dbReference type="AlphaFoldDB" id="A0A835HFQ1"/>
<protein>
    <recommendedName>
        <fullName evidence="5">Acid phosphatase</fullName>
    </recommendedName>
</protein>
<sequence length="309" mass="35172">MSDSSVGSSFTDQMERRNSTQVLSGGSSGFGSHYQMESGLFVTSFAASLFIVSLVTIAVLFITLLTTLIVMLQSCENRNNGVLQLPRRSDQYDYCRTLSVQAEVNRFEVDEIPSICKAHAVQYIKDGQYLRDLNWTMCLVNSYFNNSKPEADGLDVVLMDIDDILALSHPYHTFEYQINLYEMMDQFEVEKIQAGAYFLELYTKLQARGWSLILISRKPEKLRNATLEALVYSGYGGWSSLIMRPDDETLDESWKYLSRRRAELQDFGYRITSVISSNMAALTGPCLGKRVFKLPSPLLYKLEHHVNSF</sequence>
<keyword evidence="2" id="KW-1133">Transmembrane helix</keyword>
<dbReference type="InterPro" id="IPR023214">
    <property type="entry name" value="HAD_sf"/>
</dbReference>
<name>A0A835HFQ1_9MAGN</name>
<evidence type="ECO:0000256" key="1">
    <source>
        <dbReference type="ARBA" id="ARBA00022729"/>
    </source>
</evidence>
<dbReference type="Proteomes" id="UP000631114">
    <property type="component" value="Unassembled WGS sequence"/>
</dbReference>
<evidence type="ECO:0000256" key="2">
    <source>
        <dbReference type="SAM" id="Phobius"/>
    </source>
</evidence>
<proteinExistence type="predicted"/>